<dbReference type="GO" id="GO:0003723">
    <property type="term" value="F:RNA binding"/>
    <property type="evidence" value="ECO:0007669"/>
    <property type="project" value="UniProtKB-KW"/>
</dbReference>
<sequence>MLLSNSASQTASQQAPPSANSQTHSDTNPVFSSETVEWFRDYIEKRAMQKRTHLFNRSKRGRYINYLQHPTASLDTTQPGYQASVSEKHAVLRDYLLKADQHGYERLYRVAPLSKAAKSKLGETRSVQERAALRQAELLVVPTTEAFEVISSLHREFGHYAHEKIYKIASERFWGLPRQDIDARCVHQIENQICDLHLQQLNQLAFYTAFILILSTGLRTQMVTGDMSCIFKIISPKFTWLYPLTSKSASEVAHQIMQWIGLGAGEPPMILQCDNETEFKGVLLILLIFFGIKIKNGMPRRPRTQGLVEQANGQVKTRISAYQKEHSVGTDVWAICLALVAMQMNRVPSRVLGGLTPFEVFYGRKPNIATEDRVVEGPGLHLVASQGSSATISDIEDEVIDVTSGHWDPDLDDFIPRPQDLSVLETDLNRFIHASNPTASIRARSNSNQPPTSATIRSSEFQPHNFSNRLPTTQETTVAPHLERTAKQMQQKYSKRHTIKRFALGDIVTLALEDTLRGAGDDNRLVCRVVGIPPENMDGYTLMSRWGILNQVFNTDKLLGPLAVTTSIAQKFPASPTPEELRNLQRVSIAYAASQNSQAKLRRVFCHCETTLPKGACRTIKCPCKRNKVQCSAACHSAKDPARSEISRARCSILAPPGSQGIMSLVGLDSEPSTSIPPASVPESEIIDQQLLMESVAAVEGEQHTVYSHPAKKRRIQSELPLRTQPIRSTRSKTRQLQEGSSGQRALEGQDNEA</sequence>
<feature type="compositionally biased region" description="Low complexity" evidence="2">
    <location>
        <begin position="1"/>
        <end position="23"/>
    </location>
</feature>
<gene>
    <name evidence="4" type="ORF">BJ508DRAFT_342739</name>
</gene>
<reference evidence="4 5" key="1">
    <citation type="journal article" date="2018" name="Nat. Ecol. Evol.">
        <title>Pezizomycetes genomes reveal the molecular basis of ectomycorrhizal truffle lifestyle.</title>
        <authorList>
            <person name="Murat C."/>
            <person name="Payen T."/>
            <person name="Noel B."/>
            <person name="Kuo A."/>
            <person name="Morin E."/>
            <person name="Chen J."/>
            <person name="Kohler A."/>
            <person name="Krizsan K."/>
            <person name="Balestrini R."/>
            <person name="Da Silva C."/>
            <person name="Montanini B."/>
            <person name="Hainaut M."/>
            <person name="Levati E."/>
            <person name="Barry K.W."/>
            <person name="Belfiori B."/>
            <person name="Cichocki N."/>
            <person name="Clum A."/>
            <person name="Dockter R.B."/>
            <person name="Fauchery L."/>
            <person name="Guy J."/>
            <person name="Iotti M."/>
            <person name="Le Tacon F."/>
            <person name="Lindquist E.A."/>
            <person name="Lipzen A."/>
            <person name="Malagnac F."/>
            <person name="Mello A."/>
            <person name="Molinier V."/>
            <person name="Miyauchi S."/>
            <person name="Poulain J."/>
            <person name="Riccioni C."/>
            <person name="Rubini A."/>
            <person name="Sitrit Y."/>
            <person name="Splivallo R."/>
            <person name="Traeger S."/>
            <person name="Wang M."/>
            <person name="Zifcakova L."/>
            <person name="Wipf D."/>
            <person name="Zambonelli A."/>
            <person name="Paolocci F."/>
            <person name="Nowrousian M."/>
            <person name="Ottonello S."/>
            <person name="Baldrian P."/>
            <person name="Spatafora J.W."/>
            <person name="Henrissat B."/>
            <person name="Nagy L.G."/>
            <person name="Aury J.M."/>
            <person name="Wincker P."/>
            <person name="Grigoriev I.V."/>
            <person name="Bonfante P."/>
            <person name="Martin F.M."/>
        </authorList>
    </citation>
    <scope>NUCLEOTIDE SEQUENCE [LARGE SCALE GENOMIC DNA]</scope>
    <source>
        <strain evidence="4 5">RN42</strain>
    </source>
</reference>
<feature type="region of interest" description="Disordered" evidence="2">
    <location>
        <begin position="704"/>
        <end position="754"/>
    </location>
</feature>
<dbReference type="GO" id="GO:0005634">
    <property type="term" value="C:nucleus"/>
    <property type="evidence" value="ECO:0007669"/>
    <property type="project" value="UniProtKB-ARBA"/>
</dbReference>
<dbReference type="AlphaFoldDB" id="A0A3N4HT02"/>
<protein>
    <submittedName>
        <fullName evidence="4">Rve-domain-containing protein</fullName>
    </submittedName>
</protein>
<evidence type="ECO:0000313" key="5">
    <source>
        <dbReference type="Proteomes" id="UP000275078"/>
    </source>
</evidence>
<dbReference type="InterPro" id="IPR036397">
    <property type="entry name" value="RNaseH_sf"/>
</dbReference>
<evidence type="ECO:0000259" key="3">
    <source>
        <dbReference type="PROSITE" id="PS50994"/>
    </source>
</evidence>
<proteinExistence type="predicted"/>
<keyword evidence="5" id="KW-1185">Reference proteome</keyword>
<dbReference type="EMBL" id="ML119846">
    <property type="protein sequence ID" value="RPA72794.1"/>
    <property type="molecule type" value="Genomic_DNA"/>
</dbReference>
<accession>A0A3N4HT02</accession>
<dbReference type="STRING" id="1160509.A0A3N4HT02"/>
<dbReference type="SUPFAM" id="SSF53098">
    <property type="entry name" value="Ribonuclease H-like"/>
    <property type="match status" value="1"/>
</dbReference>
<dbReference type="Gene3D" id="3.30.420.10">
    <property type="entry name" value="Ribonuclease H-like superfamily/Ribonuclease H"/>
    <property type="match status" value="1"/>
</dbReference>
<dbReference type="Proteomes" id="UP000275078">
    <property type="component" value="Unassembled WGS sequence"/>
</dbReference>
<evidence type="ECO:0000313" key="4">
    <source>
        <dbReference type="EMBL" id="RPA72794.1"/>
    </source>
</evidence>
<feature type="region of interest" description="Disordered" evidence="2">
    <location>
        <begin position="439"/>
        <end position="476"/>
    </location>
</feature>
<feature type="domain" description="Integrase catalytic" evidence="3">
    <location>
        <begin position="237"/>
        <end position="365"/>
    </location>
</feature>
<organism evidence="4 5">
    <name type="scientific">Ascobolus immersus RN42</name>
    <dbReference type="NCBI Taxonomy" id="1160509"/>
    <lineage>
        <taxon>Eukaryota</taxon>
        <taxon>Fungi</taxon>
        <taxon>Dikarya</taxon>
        <taxon>Ascomycota</taxon>
        <taxon>Pezizomycotina</taxon>
        <taxon>Pezizomycetes</taxon>
        <taxon>Pezizales</taxon>
        <taxon>Ascobolaceae</taxon>
        <taxon>Ascobolus</taxon>
    </lineage>
</organism>
<keyword evidence="1" id="KW-0694">RNA-binding</keyword>
<evidence type="ECO:0000256" key="1">
    <source>
        <dbReference type="ARBA" id="ARBA00022884"/>
    </source>
</evidence>
<name>A0A3N4HT02_ASCIM</name>
<feature type="region of interest" description="Disordered" evidence="2">
    <location>
        <begin position="1"/>
        <end position="29"/>
    </location>
</feature>
<evidence type="ECO:0000256" key="2">
    <source>
        <dbReference type="SAM" id="MobiDB-lite"/>
    </source>
</evidence>
<dbReference type="GO" id="GO:0015074">
    <property type="term" value="P:DNA integration"/>
    <property type="evidence" value="ECO:0007669"/>
    <property type="project" value="InterPro"/>
</dbReference>
<dbReference type="OrthoDB" id="3439533at2759"/>
<dbReference type="PROSITE" id="PS50994">
    <property type="entry name" value="INTEGRASE"/>
    <property type="match status" value="1"/>
</dbReference>
<dbReference type="InterPro" id="IPR001584">
    <property type="entry name" value="Integrase_cat-core"/>
</dbReference>
<feature type="compositionally biased region" description="Polar residues" evidence="2">
    <location>
        <begin position="735"/>
        <end position="744"/>
    </location>
</feature>
<dbReference type="InterPro" id="IPR012337">
    <property type="entry name" value="RNaseH-like_sf"/>
</dbReference>